<feature type="region of interest" description="Disordered" evidence="3">
    <location>
        <begin position="54"/>
        <end position="102"/>
    </location>
</feature>
<feature type="compositionally biased region" description="Low complexity" evidence="3">
    <location>
        <begin position="81"/>
        <end position="91"/>
    </location>
</feature>
<gene>
    <name evidence="5" type="ORF">ARMGADRAFT_1078883</name>
</gene>
<evidence type="ECO:0000313" key="6">
    <source>
        <dbReference type="Proteomes" id="UP000217790"/>
    </source>
</evidence>
<evidence type="ECO:0000259" key="4">
    <source>
        <dbReference type="PROSITE" id="PS50158"/>
    </source>
</evidence>
<dbReference type="InterPro" id="IPR036875">
    <property type="entry name" value="Znf_CCHC_sf"/>
</dbReference>
<keyword evidence="2" id="KW-0862">Zinc</keyword>
<dbReference type="GO" id="GO:0006397">
    <property type="term" value="P:mRNA processing"/>
    <property type="evidence" value="ECO:0007669"/>
    <property type="project" value="UniProtKB-KW"/>
</dbReference>
<evidence type="ECO:0000313" key="5">
    <source>
        <dbReference type="EMBL" id="PBK94997.1"/>
    </source>
</evidence>
<protein>
    <recommendedName>
        <fullName evidence="4">CCHC-type domain-containing protein</fullName>
    </recommendedName>
</protein>
<keyword evidence="2" id="KW-0479">Metal-binding</keyword>
<dbReference type="SUPFAM" id="SSF57756">
    <property type="entry name" value="Retrovirus zinc finger-like domains"/>
    <property type="match status" value="1"/>
</dbReference>
<feature type="domain" description="CCHC-type" evidence="4">
    <location>
        <begin position="133"/>
        <end position="148"/>
    </location>
</feature>
<proteinExistence type="predicted"/>
<evidence type="ECO:0000256" key="1">
    <source>
        <dbReference type="ARBA" id="ARBA00022664"/>
    </source>
</evidence>
<dbReference type="Pfam" id="PF00098">
    <property type="entry name" value="zf-CCHC"/>
    <property type="match status" value="1"/>
</dbReference>
<dbReference type="InParanoid" id="A0A2H3E0Y0"/>
<dbReference type="OMA" id="WKEWVIL"/>
<sequence>MVCTVCMGIPLSYTNTITGSGLNIPTSYPEWKEWVILIYEHRQRQKAYEEVHGIRQDNKRPQGNPNQKQITSTSSTKNHAAGGATSSSSGNQSGGNKGWGTGAKTTVVKTKMYGGAGEPMQIDQKKYMFEGWCFNCDKKEHISKNCPKLRKQQVQAVEVVEEPKLETM</sequence>
<accession>A0A2H3E0Y0</accession>
<evidence type="ECO:0000256" key="3">
    <source>
        <dbReference type="SAM" id="MobiDB-lite"/>
    </source>
</evidence>
<reference evidence="6" key="1">
    <citation type="journal article" date="2017" name="Nat. Ecol. Evol.">
        <title>Genome expansion and lineage-specific genetic innovations in the forest pathogenic fungi Armillaria.</title>
        <authorList>
            <person name="Sipos G."/>
            <person name="Prasanna A.N."/>
            <person name="Walter M.C."/>
            <person name="O'Connor E."/>
            <person name="Balint B."/>
            <person name="Krizsan K."/>
            <person name="Kiss B."/>
            <person name="Hess J."/>
            <person name="Varga T."/>
            <person name="Slot J."/>
            <person name="Riley R."/>
            <person name="Boka B."/>
            <person name="Rigling D."/>
            <person name="Barry K."/>
            <person name="Lee J."/>
            <person name="Mihaltcheva S."/>
            <person name="LaButti K."/>
            <person name="Lipzen A."/>
            <person name="Waldron R."/>
            <person name="Moloney N.M."/>
            <person name="Sperisen C."/>
            <person name="Kredics L."/>
            <person name="Vagvoelgyi C."/>
            <person name="Patrignani A."/>
            <person name="Fitzpatrick D."/>
            <person name="Nagy I."/>
            <person name="Doyle S."/>
            <person name="Anderson J.B."/>
            <person name="Grigoriev I.V."/>
            <person name="Gueldener U."/>
            <person name="Muensterkoetter M."/>
            <person name="Nagy L.G."/>
        </authorList>
    </citation>
    <scope>NUCLEOTIDE SEQUENCE [LARGE SCALE GENOMIC DNA]</scope>
    <source>
        <strain evidence="6">Ar21-2</strain>
    </source>
</reference>
<name>A0A2H3E0Y0_ARMGA</name>
<keyword evidence="2" id="KW-0863">Zinc-finger</keyword>
<organism evidence="5 6">
    <name type="scientific">Armillaria gallica</name>
    <name type="common">Bulbous honey fungus</name>
    <name type="synonym">Armillaria bulbosa</name>
    <dbReference type="NCBI Taxonomy" id="47427"/>
    <lineage>
        <taxon>Eukaryota</taxon>
        <taxon>Fungi</taxon>
        <taxon>Dikarya</taxon>
        <taxon>Basidiomycota</taxon>
        <taxon>Agaricomycotina</taxon>
        <taxon>Agaricomycetes</taxon>
        <taxon>Agaricomycetidae</taxon>
        <taxon>Agaricales</taxon>
        <taxon>Marasmiineae</taxon>
        <taxon>Physalacriaceae</taxon>
        <taxon>Armillaria</taxon>
    </lineage>
</organism>
<keyword evidence="1" id="KW-0507">mRNA processing</keyword>
<keyword evidence="6" id="KW-1185">Reference proteome</keyword>
<dbReference type="Proteomes" id="UP000217790">
    <property type="component" value="Unassembled WGS sequence"/>
</dbReference>
<feature type="compositionally biased region" description="Gly residues" evidence="3">
    <location>
        <begin position="92"/>
        <end position="101"/>
    </location>
</feature>
<evidence type="ECO:0000256" key="2">
    <source>
        <dbReference type="PROSITE-ProRule" id="PRU00047"/>
    </source>
</evidence>
<dbReference type="Gene3D" id="4.10.60.10">
    <property type="entry name" value="Zinc finger, CCHC-type"/>
    <property type="match status" value="1"/>
</dbReference>
<dbReference type="AlphaFoldDB" id="A0A2H3E0Y0"/>
<dbReference type="GO" id="GO:0003676">
    <property type="term" value="F:nucleic acid binding"/>
    <property type="evidence" value="ECO:0007669"/>
    <property type="project" value="InterPro"/>
</dbReference>
<dbReference type="PROSITE" id="PS50158">
    <property type="entry name" value="ZF_CCHC"/>
    <property type="match status" value="1"/>
</dbReference>
<feature type="compositionally biased region" description="Polar residues" evidence="3">
    <location>
        <begin position="61"/>
        <end position="78"/>
    </location>
</feature>
<dbReference type="InterPro" id="IPR001878">
    <property type="entry name" value="Znf_CCHC"/>
</dbReference>
<dbReference type="EMBL" id="KZ293653">
    <property type="protein sequence ID" value="PBK94997.1"/>
    <property type="molecule type" value="Genomic_DNA"/>
</dbReference>
<dbReference type="GO" id="GO:0008270">
    <property type="term" value="F:zinc ion binding"/>
    <property type="evidence" value="ECO:0007669"/>
    <property type="project" value="UniProtKB-KW"/>
</dbReference>